<evidence type="ECO:0000256" key="2">
    <source>
        <dbReference type="ARBA" id="ARBA00010897"/>
    </source>
</evidence>
<dbReference type="PANTHER" id="PTHR11098">
    <property type="entry name" value="NICOTINATE PHOSPHORIBOSYLTRANSFERASE"/>
    <property type="match status" value="1"/>
</dbReference>
<comment type="pathway">
    <text evidence="1 7 8">Cofactor biosynthesis; NAD(+) biosynthesis; nicotinate D-ribonucleotide from nicotinate: step 1/1.</text>
</comment>
<evidence type="ECO:0000313" key="12">
    <source>
        <dbReference type="Proteomes" id="UP000651977"/>
    </source>
</evidence>
<comment type="function">
    <text evidence="7 8">Catalyzes the synthesis of beta-nicotinate D-ribonucleotide from nicotinate and 5-phospho-D-ribose 1-phosphate at the expense of ATP.</text>
</comment>
<keyword evidence="6 7" id="KW-0662">Pyridine nucleotide biosynthesis</keyword>
<evidence type="ECO:0000256" key="5">
    <source>
        <dbReference type="ARBA" id="ARBA00022598"/>
    </source>
</evidence>
<dbReference type="PANTHER" id="PTHR11098:SF1">
    <property type="entry name" value="NICOTINATE PHOSPHORIBOSYLTRANSFERASE"/>
    <property type="match status" value="1"/>
</dbReference>
<organism evidence="11 12">
    <name type="scientific">Agarivorans gilvus</name>
    <dbReference type="NCBI Taxonomy" id="680279"/>
    <lineage>
        <taxon>Bacteria</taxon>
        <taxon>Pseudomonadati</taxon>
        <taxon>Pseudomonadota</taxon>
        <taxon>Gammaproteobacteria</taxon>
        <taxon>Alteromonadales</taxon>
        <taxon>Alteromonadaceae</taxon>
        <taxon>Agarivorans</taxon>
    </lineage>
</organism>
<keyword evidence="11" id="KW-0328">Glycosyltransferase</keyword>
<dbReference type="GO" id="GO:0016757">
    <property type="term" value="F:glycosyltransferase activity"/>
    <property type="evidence" value="ECO:0007669"/>
    <property type="project" value="UniProtKB-KW"/>
</dbReference>
<feature type="modified residue" description="Phosphohistidine; by autocatalysis" evidence="7">
    <location>
        <position position="222"/>
    </location>
</feature>
<gene>
    <name evidence="11" type="primary">pncB2</name>
    <name evidence="7" type="synonym">pncB</name>
    <name evidence="11" type="ORF">GCM10007414_11980</name>
</gene>
<dbReference type="Gene3D" id="3.20.140.10">
    <property type="entry name" value="nicotinate phosphoribosyltransferase"/>
    <property type="match status" value="1"/>
</dbReference>
<keyword evidence="12" id="KW-1185">Reference proteome</keyword>
<dbReference type="Pfam" id="PF17767">
    <property type="entry name" value="NAPRTase_N"/>
    <property type="match status" value="1"/>
</dbReference>
<dbReference type="Proteomes" id="UP000651977">
    <property type="component" value="Unassembled WGS sequence"/>
</dbReference>
<evidence type="ECO:0000256" key="4">
    <source>
        <dbReference type="ARBA" id="ARBA00022553"/>
    </source>
</evidence>
<reference evidence="12" key="1">
    <citation type="journal article" date="2019" name="Int. J. Syst. Evol. Microbiol.">
        <title>The Global Catalogue of Microorganisms (GCM) 10K type strain sequencing project: providing services to taxonomists for standard genome sequencing and annotation.</title>
        <authorList>
            <consortium name="The Broad Institute Genomics Platform"/>
            <consortium name="The Broad Institute Genome Sequencing Center for Infectious Disease"/>
            <person name="Wu L."/>
            <person name="Ma J."/>
        </authorList>
    </citation>
    <scope>NUCLEOTIDE SEQUENCE [LARGE SCALE GENOMIC DNA]</scope>
    <source>
        <strain evidence="12">CGMCC 1.10131</strain>
    </source>
</reference>
<evidence type="ECO:0000313" key="11">
    <source>
        <dbReference type="EMBL" id="GGB00398.1"/>
    </source>
</evidence>
<dbReference type="Pfam" id="PF04095">
    <property type="entry name" value="NAPRTase"/>
    <property type="match status" value="1"/>
</dbReference>
<comment type="catalytic activity">
    <reaction evidence="7 8">
        <text>5-phospho-alpha-D-ribose 1-diphosphate + nicotinate + ATP + H2O = nicotinate beta-D-ribonucleotide + ADP + phosphate + diphosphate</text>
        <dbReference type="Rhea" id="RHEA:36163"/>
        <dbReference type="ChEBI" id="CHEBI:15377"/>
        <dbReference type="ChEBI" id="CHEBI:30616"/>
        <dbReference type="ChEBI" id="CHEBI:32544"/>
        <dbReference type="ChEBI" id="CHEBI:33019"/>
        <dbReference type="ChEBI" id="CHEBI:43474"/>
        <dbReference type="ChEBI" id="CHEBI:57502"/>
        <dbReference type="ChEBI" id="CHEBI:58017"/>
        <dbReference type="ChEBI" id="CHEBI:456216"/>
        <dbReference type="EC" id="6.3.4.21"/>
    </reaction>
</comment>
<dbReference type="PIRSF" id="PIRSF000484">
    <property type="entry name" value="NAPRT"/>
    <property type="match status" value="1"/>
</dbReference>
<dbReference type="RefSeq" id="WP_198150214.1">
    <property type="nucleotide sequence ID" value="NZ_BMDY01000005.1"/>
</dbReference>
<proteinExistence type="inferred from homology"/>
<evidence type="ECO:0000256" key="8">
    <source>
        <dbReference type="RuleBase" id="RU003838"/>
    </source>
</evidence>
<comment type="similarity">
    <text evidence="2 7 8">Belongs to the NAPRTase family.</text>
</comment>
<evidence type="ECO:0000259" key="9">
    <source>
        <dbReference type="Pfam" id="PF04095"/>
    </source>
</evidence>
<dbReference type="InterPro" id="IPR041525">
    <property type="entry name" value="N/Namide_PRibTrfase"/>
</dbReference>
<dbReference type="EC" id="6.3.4.21" evidence="3 7"/>
<protein>
    <recommendedName>
        <fullName evidence="3 7">Nicotinate phosphoribosyltransferase</fullName>
        <shortName evidence="7">NAPRTase</shortName>
        <ecNumber evidence="3 7">6.3.4.21</ecNumber>
    </recommendedName>
</protein>
<keyword evidence="4 7" id="KW-0597">Phosphoprotein</keyword>
<dbReference type="SUPFAM" id="SSF51690">
    <property type="entry name" value="Nicotinate/Quinolinate PRTase C-terminal domain-like"/>
    <property type="match status" value="1"/>
</dbReference>
<dbReference type="EMBL" id="BMDY01000005">
    <property type="protein sequence ID" value="GGB00398.1"/>
    <property type="molecule type" value="Genomic_DNA"/>
</dbReference>
<evidence type="ECO:0000256" key="3">
    <source>
        <dbReference type="ARBA" id="ARBA00013236"/>
    </source>
</evidence>
<evidence type="ECO:0000256" key="1">
    <source>
        <dbReference type="ARBA" id="ARBA00004952"/>
    </source>
</evidence>
<dbReference type="InterPro" id="IPR006406">
    <property type="entry name" value="Nic_PRibTrfase"/>
</dbReference>
<dbReference type="InterPro" id="IPR036068">
    <property type="entry name" value="Nicotinate_pribotase-like_C"/>
</dbReference>
<dbReference type="NCBIfam" id="NF003704">
    <property type="entry name" value="PRK05321.1"/>
    <property type="match status" value="1"/>
</dbReference>
<sequence>MMSERPLIQGILDTDFYKLTMAQAYLHQTPKAEAEWEFKCRSEEDLSLYVPELKAQVESFAEHTLSDQEFQYLRENFSFISDDYLQWLKQFRYQPELLSIEARNGQLVVSGKGPQLQVSPFEIPLMAALSEIRNRHRYPQISPEHIEQATNRKIKSLERMGDTVDLSGFRFADFGTRRRFSFAAQQQIIAQLQQQLPEHFVGTSNPLLAKQFNLACIGTMAHEWFQTHQQLGYQLADSQRAALENWITEYKDDLGIALTDIIGIDAFCRDLNRRLASNYSGFRHDSGDPILWGEAILTKLEALQVDPSNKTLVFSDGLNFERAVSIYQHFNGRIGLSFGIGTWLMGDLGLNQPMNMVMKMVRLNGHPVAKISDSPGKTMCRDRAFLKSLMKVFAVNSTTRNAVLAQLN</sequence>
<feature type="domain" description="Nicotinate/nicotinamide phosphoribosyltransferase" evidence="9">
    <location>
        <begin position="169"/>
        <end position="395"/>
    </location>
</feature>
<keyword evidence="11" id="KW-0808">Transferase</keyword>
<dbReference type="InterPro" id="IPR007229">
    <property type="entry name" value="Nic_PRibTrfase-Fam"/>
</dbReference>
<evidence type="ECO:0000259" key="10">
    <source>
        <dbReference type="Pfam" id="PF17767"/>
    </source>
</evidence>
<evidence type="ECO:0000256" key="6">
    <source>
        <dbReference type="ARBA" id="ARBA00022642"/>
    </source>
</evidence>
<dbReference type="SUPFAM" id="SSF54675">
    <property type="entry name" value="Nicotinate/Quinolinate PRTase N-terminal domain-like"/>
    <property type="match status" value="1"/>
</dbReference>
<feature type="domain" description="Nicotinate phosphoribosyltransferase N-terminal" evidence="10">
    <location>
        <begin position="12"/>
        <end position="130"/>
    </location>
</feature>
<comment type="PTM">
    <text evidence="7 8">Transiently phosphorylated on a His residue during the reaction cycle. Phosphorylation strongly increases the affinity for substrates and increases the rate of nicotinate D-ribonucleotide production. Dephosphorylation regenerates the low-affinity form of the enzyme, leading to product release.</text>
</comment>
<dbReference type="InterPro" id="IPR040727">
    <property type="entry name" value="NAPRTase_N"/>
</dbReference>
<dbReference type="HAMAP" id="MF_00570">
    <property type="entry name" value="NAPRTase"/>
    <property type="match status" value="1"/>
</dbReference>
<evidence type="ECO:0000256" key="7">
    <source>
        <dbReference type="HAMAP-Rule" id="MF_00570"/>
    </source>
</evidence>
<name>A0ABQ1HZF9_9ALTE</name>
<comment type="caution">
    <text evidence="11">The sequence shown here is derived from an EMBL/GenBank/DDBJ whole genome shotgun (WGS) entry which is preliminary data.</text>
</comment>
<keyword evidence="5 7" id="KW-0436">Ligase</keyword>
<dbReference type="NCBIfam" id="TIGR01514">
    <property type="entry name" value="NAPRTase"/>
    <property type="match status" value="1"/>
</dbReference>
<accession>A0ABQ1HZF9</accession>